<dbReference type="SUPFAM" id="SSF89447">
    <property type="entry name" value="AbrB/MazE/MraZ-like"/>
    <property type="match status" value="1"/>
</dbReference>
<reference evidence="3 4" key="1">
    <citation type="journal article" date="2017" name="Water Res.">
        <title>Discovery and metagenomic analysis of an anammox bacterial enrichment related to Candidatus "Brocadia caroliniensis" in a full-scale glycerol-fed nitritation-denitritation separate centrate treatment process.</title>
        <authorList>
            <person name="Park H."/>
            <person name="Brotto A.C."/>
            <person name="van Loosdrecht M.C."/>
            <person name="Chandran K."/>
        </authorList>
    </citation>
    <scope>NUCLEOTIDE SEQUENCE [LARGE SCALE GENOMIC DNA]</scope>
    <source>
        <strain evidence="3">26THWARD</strain>
    </source>
</reference>
<accession>A0A1V4AV10</accession>
<sequence>MKTRLVRIGNSRGVRLPKSIIAQAGLTEEVELGVRDGAVIIARATSARSGWAEAARQMRRRGEDRMLDAPFSTRFDEKEWRW</sequence>
<protein>
    <submittedName>
        <fullName evidence="3">AbrB family transcriptional regulator</fullName>
    </submittedName>
</protein>
<gene>
    <name evidence="3" type="ORF">AYP45_05945</name>
</gene>
<dbReference type="EMBL" id="AYTS01000053">
    <property type="protein sequence ID" value="OOP56963.1"/>
    <property type="molecule type" value="Genomic_DNA"/>
</dbReference>
<comment type="caution">
    <text evidence="3">The sequence shown here is derived from an EMBL/GenBank/DDBJ whole genome shotgun (WGS) entry which is preliminary data.</text>
</comment>
<evidence type="ECO:0000259" key="2">
    <source>
        <dbReference type="PROSITE" id="PS51740"/>
    </source>
</evidence>
<dbReference type="PROSITE" id="PS51740">
    <property type="entry name" value="SPOVT_ABRB"/>
    <property type="match status" value="1"/>
</dbReference>
<dbReference type="AlphaFoldDB" id="A0A1V4AV10"/>
<organism evidence="3 4">
    <name type="scientific">Candidatus Brocadia carolinensis</name>
    <dbReference type="NCBI Taxonomy" id="1004156"/>
    <lineage>
        <taxon>Bacteria</taxon>
        <taxon>Pseudomonadati</taxon>
        <taxon>Planctomycetota</taxon>
        <taxon>Candidatus Brocadiia</taxon>
        <taxon>Candidatus Brocadiales</taxon>
        <taxon>Candidatus Brocadiaceae</taxon>
        <taxon>Candidatus Brocadia</taxon>
    </lineage>
</organism>
<dbReference type="GO" id="GO:0003677">
    <property type="term" value="F:DNA binding"/>
    <property type="evidence" value="ECO:0007669"/>
    <property type="project" value="UniProtKB-UniRule"/>
</dbReference>
<evidence type="ECO:0000313" key="3">
    <source>
        <dbReference type="EMBL" id="OOP56963.1"/>
    </source>
</evidence>
<dbReference type="InterPro" id="IPR037914">
    <property type="entry name" value="SpoVT-AbrB_sf"/>
</dbReference>
<dbReference type="STRING" id="1004156.AYP45_05945"/>
<dbReference type="Proteomes" id="UP000189681">
    <property type="component" value="Unassembled WGS sequence"/>
</dbReference>
<dbReference type="SMART" id="SM00966">
    <property type="entry name" value="SpoVT_AbrB"/>
    <property type="match status" value="1"/>
</dbReference>
<dbReference type="InterPro" id="IPR007159">
    <property type="entry name" value="SpoVT-AbrB_dom"/>
</dbReference>
<dbReference type="Gene3D" id="2.10.260.10">
    <property type="match status" value="1"/>
</dbReference>
<evidence type="ECO:0000256" key="1">
    <source>
        <dbReference type="PROSITE-ProRule" id="PRU01076"/>
    </source>
</evidence>
<name>A0A1V4AV10_9BACT</name>
<feature type="domain" description="SpoVT-AbrB" evidence="2">
    <location>
        <begin position="3"/>
        <end position="47"/>
    </location>
</feature>
<proteinExistence type="predicted"/>
<dbReference type="Pfam" id="PF04014">
    <property type="entry name" value="MazE_antitoxin"/>
    <property type="match status" value="1"/>
</dbReference>
<keyword evidence="1" id="KW-0238">DNA-binding</keyword>
<evidence type="ECO:0000313" key="4">
    <source>
        <dbReference type="Proteomes" id="UP000189681"/>
    </source>
</evidence>